<organism evidence="18 19">
    <name type="scientific">Candidatus Magasanikbacteria bacterium CG_4_10_14_0_8_um_filter_32_14</name>
    <dbReference type="NCBI Taxonomy" id="1974640"/>
    <lineage>
        <taxon>Bacteria</taxon>
        <taxon>Candidatus Magasanikiibacteriota</taxon>
    </lineage>
</organism>
<evidence type="ECO:0000256" key="7">
    <source>
        <dbReference type="ARBA" id="ARBA00022741"/>
    </source>
</evidence>
<dbReference type="PANTHER" id="PTHR43371:SF1">
    <property type="entry name" value="RIBONUCLEOSIDE-DIPHOSPHATE REDUCTASE"/>
    <property type="match status" value="1"/>
</dbReference>
<dbReference type="InterPro" id="IPR024434">
    <property type="entry name" value="TSCPD_dom"/>
</dbReference>
<feature type="domain" description="Ribonucleotide reductase large subunit C-terminal" evidence="15">
    <location>
        <begin position="210"/>
        <end position="697"/>
    </location>
</feature>
<evidence type="ECO:0000256" key="14">
    <source>
        <dbReference type="SAM" id="MobiDB-lite"/>
    </source>
</evidence>
<dbReference type="GO" id="GO:0050897">
    <property type="term" value="F:cobalt ion binding"/>
    <property type="evidence" value="ECO:0007669"/>
    <property type="project" value="InterPro"/>
</dbReference>
<dbReference type="InterPro" id="IPR050862">
    <property type="entry name" value="RdRp_reductase_class-2"/>
</dbReference>
<evidence type="ECO:0000256" key="10">
    <source>
        <dbReference type="ARBA" id="ARBA00023285"/>
    </source>
</evidence>
<evidence type="ECO:0000313" key="18">
    <source>
        <dbReference type="EMBL" id="PIY93293.1"/>
    </source>
</evidence>
<dbReference type="SUPFAM" id="SSF51998">
    <property type="entry name" value="PFL-like glycyl radical enzymes"/>
    <property type="match status" value="1"/>
</dbReference>
<dbReference type="PANTHER" id="PTHR43371">
    <property type="entry name" value="VITAMIN B12-DEPENDENT RIBONUCLEOTIDE REDUCTASE"/>
    <property type="match status" value="1"/>
</dbReference>
<evidence type="ECO:0000256" key="9">
    <source>
        <dbReference type="ARBA" id="ARBA00023157"/>
    </source>
</evidence>
<dbReference type="Proteomes" id="UP000229449">
    <property type="component" value="Unassembled WGS sequence"/>
</dbReference>
<comment type="similarity">
    <text evidence="2 13">Belongs to the ribonucleoside diphosphate reductase class-2 family.</text>
</comment>
<evidence type="ECO:0000256" key="5">
    <source>
        <dbReference type="ARBA" id="ARBA00022628"/>
    </source>
</evidence>
<protein>
    <recommendedName>
        <fullName evidence="4 13">Vitamin B12-dependent ribonucleotide reductase</fullName>
        <ecNumber evidence="3 13">1.17.4.1</ecNumber>
    </recommendedName>
</protein>
<evidence type="ECO:0000256" key="2">
    <source>
        <dbReference type="ARBA" id="ARBA00007405"/>
    </source>
</evidence>
<comment type="function">
    <text evidence="11 13">Catalyzes the reduction of ribonucleotides to deoxyribonucleotides. May function to provide a pool of deoxyribonucleotide precursors for DNA repair during oxygen limitation and/or for immediate growth after restoration of oxygen.</text>
</comment>
<keyword evidence="6 13" id="KW-0237">DNA synthesis</keyword>
<dbReference type="InterPro" id="IPR000788">
    <property type="entry name" value="RNR_lg_C"/>
</dbReference>
<gene>
    <name evidence="18" type="ORF">COY69_02425</name>
</gene>
<evidence type="ECO:0000259" key="15">
    <source>
        <dbReference type="Pfam" id="PF02867"/>
    </source>
</evidence>
<keyword evidence="10 13" id="KW-0170">Cobalt</keyword>
<evidence type="ECO:0000256" key="13">
    <source>
        <dbReference type="RuleBase" id="RU364064"/>
    </source>
</evidence>
<feature type="region of interest" description="Disordered" evidence="14">
    <location>
        <begin position="867"/>
        <end position="890"/>
    </location>
</feature>
<dbReference type="EMBL" id="PFMA01000061">
    <property type="protein sequence ID" value="PIY93293.1"/>
    <property type="molecule type" value="Genomic_DNA"/>
</dbReference>
<comment type="catalytic activity">
    <reaction evidence="12 13">
        <text>a 2'-deoxyribonucleoside 5'-diphosphate + [thioredoxin]-disulfide + H2O = a ribonucleoside 5'-diphosphate + [thioredoxin]-dithiol</text>
        <dbReference type="Rhea" id="RHEA:23252"/>
        <dbReference type="Rhea" id="RHEA-COMP:10698"/>
        <dbReference type="Rhea" id="RHEA-COMP:10700"/>
        <dbReference type="ChEBI" id="CHEBI:15377"/>
        <dbReference type="ChEBI" id="CHEBI:29950"/>
        <dbReference type="ChEBI" id="CHEBI:50058"/>
        <dbReference type="ChEBI" id="CHEBI:57930"/>
        <dbReference type="ChEBI" id="CHEBI:73316"/>
        <dbReference type="EC" id="1.17.4.1"/>
    </reaction>
</comment>
<name>A0A2M7R960_9BACT</name>
<dbReference type="InterPro" id="IPR013678">
    <property type="entry name" value="RNR_2_N"/>
</dbReference>
<dbReference type="Pfam" id="PF08471">
    <property type="entry name" value="Ribonuc_red_2_N"/>
    <property type="match status" value="1"/>
</dbReference>
<dbReference type="CDD" id="cd02888">
    <property type="entry name" value="RNR_II_dimer"/>
    <property type="match status" value="1"/>
</dbReference>
<evidence type="ECO:0000256" key="11">
    <source>
        <dbReference type="ARBA" id="ARBA00025437"/>
    </source>
</evidence>
<evidence type="ECO:0000259" key="17">
    <source>
        <dbReference type="Pfam" id="PF12637"/>
    </source>
</evidence>
<keyword evidence="5 13" id="KW-0846">Cobalamin</keyword>
<accession>A0A2M7R960</accession>
<dbReference type="InterPro" id="IPR013344">
    <property type="entry name" value="RNR_NrdJ/NrdZ"/>
</dbReference>
<dbReference type="GO" id="GO:0071897">
    <property type="term" value="P:DNA biosynthetic process"/>
    <property type="evidence" value="ECO:0007669"/>
    <property type="project" value="UniProtKB-KW"/>
</dbReference>
<feature type="domain" description="TSCPD" evidence="17">
    <location>
        <begin position="963"/>
        <end position="1063"/>
    </location>
</feature>
<evidence type="ECO:0000256" key="12">
    <source>
        <dbReference type="ARBA" id="ARBA00047754"/>
    </source>
</evidence>
<dbReference type="GO" id="GO:0031419">
    <property type="term" value="F:cobalamin binding"/>
    <property type="evidence" value="ECO:0007669"/>
    <property type="project" value="UniProtKB-KW"/>
</dbReference>
<dbReference type="Pfam" id="PF12637">
    <property type="entry name" value="TSCPD"/>
    <property type="match status" value="1"/>
</dbReference>
<keyword evidence="8 13" id="KW-0560">Oxidoreductase</keyword>
<dbReference type="GO" id="GO:0004748">
    <property type="term" value="F:ribonucleoside-diphosphate reductase activity, thioredoxin disulfide as acceptor"/>
    <property type="evidence" value="ECO:0007669"/>
    <property type="project" value="UniProtKB-EC"/>
</dbReference>
<evidence type="ECO:0000313" key="19">
    <source>
        <dbReference type="Proteomes" id="UP000229449"/>
    </source>
</evidence>
<evidence type="ECO:0000256" key="3">
    <source>
        <dbReference type="ARBA" id="ARBA00012274"/>
    </source>
</evidence>
<reference evidence="19" key="1">
    <citation type="submission" date="2017-09" db="EMBL/GenBank/DDBJ databases">
        <title>Depth-based differentiation of microbial function through sediment-hosted aquifers and enrichment of novel symbionts in the deep terrestrial subsurface.</title>
        <authorList>
            <person name="Probst A.J."/>
            <person name="Ladd B."/>
            <person name="Jarett J.K."/>
            <person name="Geller-Mcgrath D.E."/>
            <person name="Sieber C.M.K."/>
            <person name="Emerson J.B."/>
            <person name="Anantharaman K."/>
            <person name="Thomas B.C."/>
            <person name="Malmstrom R."/>
            <person name="Stieglmeier M."/>
            <person name="Klingl A."/>
            <person name="Woyke T."/>
            <person name="Ryan C.M."/>
            <person name="Banfield J.F."/>
        </authorList>
    </citation>
    <scope>NUCLEOTIDE SEQUENCE [LARGE SCALE GENOMIC DNA]</scope>
</reference>
<comment type="caution">
    <text evidence="18">The sequence shown here is derived from an EMBL/GenBank/DDBJ whole genome shotgun (WGS) entry which is preliminary data.</text>
</comment>
<evidence type="ECO:0000256" key="8">
    <source>
        <dbReference type="ARBA" id="ARBA00023002"/>
    </source>
</evidence>
<dbReference type="Pfam" id="PF02867">
    <property type="entry name" value="Ribonuc_red_lgC"/>
    <property type="match status" value="2"/>
</dbReference>
<keyword evidence="9" id="KW-1015">Disulfide bond</keyword>
<proteinExistence type="inferred from homology"/>
<evidence type="ECO:0000256" key="4">
    <source>
        <dbReference type="ARBA" id="ARBA00014409"/>
    </source>
</evidence>
<keyword evidence="7 13" id="KW-0547">Nucleotide-binding</keyword>
<dbReference type="GO" id="GO:0000166">
    <property type="term" value="F:nucleotide binding"/>
    <property type="evidence" value="ECO:0007669"/>
    <property type="project" value="UniProtKB-KW"/>
</dbReference>
<feature type="domain" description="Ribonucleotide reductase class II vitamin B12-dependent N-terminal" evidence="16">
    <location>
        <begin position="50"/>
        <end position="159"/>
    </location>
</feature>
<sequence length="1178" mass="131486">MSPTSSKVFQGLCLGQEIDAKFFYEENGLHFRRVFSQEGKSPFDMVEYERRTSIIREPNGTVVFEMKDIEIPKNWSQVATDIVAQKYFRKTGVPQFFDDGTPKLNADGSPVLGSETSVKQTVHRLAGTWRYWGEKYSYFASARDAQIFYDEIVVMLLRQMVAPNSPQWFNTGLNWAYNINSNAQGHYYVDPENGEMTKATDAYTHPQPHACFIQSVKDDLVNEGGIMDLWVREARLFKYGSGTGTNFSVLRGRGEPLAGGGKSSGLMSWLLIGDRAAGSIKSGGTTRRAAKMVTLDLDHPDIEQFINWKVEEEKKVAALIAAGYPSDYEGEAYLTVSGQNSNNSVRVPNKFMTALENDGSWNLTWRVDGSVCKTIKAHKLWDEIAYAAWACADPGLQFDDTINEWHTCPQSGHINGSNPCSEYMFLDDTACNLASFNLAHFYNNSNNTFLVDDFKHGVRVMTVVLEISVLMAQFPSEQIARGSFDFRTLGLGYANIGSVLMTAGISYESNEAYGFAGSVTALMTAESYKTSAEMAKFKGTFPKFEANRNDMLRVMRNHRRATFNAPITEYEKLTIKPVAIDPQYAPAYLLAAARESWNEVVEMGENYGYRNAQTTLLAPTGTIGLLMDCATTGVEPDFALVKFKKLAGGGYFRIVNEAVPTALRNLDYNEKDIKDILNYMRGTADITTAPFINAETLKKKGFTVEDVENINKALEGAFEIKFIFNVWTLGEETLQRLGFNETKYNNPNFDLLKELGFTKEEIEATNDYVCGTMTIEGAPHLREEDYKVFDTANKNGKKGKRFIHYLGHVRMMAAVQPFLSGAISKTINMPNEVTLEEVKTAYEGGWRLGLKAVALYRDGCKLSQPLATSSKGEMEEESSSTSTAESAVTADKEEKLLQVNKEQINQIAKMLPVTEEEVNDAVFQASQILSHHVGISTPMESYTKDGKVAERRVYLHGEKRRLPSKRSGITVAVKIGNQQVWLRTGEYPDGKLAEIFIDMYKEGATVRSLLNMFAISVSMGLQYGVPLEKYVENFVFTRFEPCGFTDHPNIKNCTSIIDFAFRVFGMEYLGRTDFVQVPPKGIQKNKFENMIRNTENNKTQETLNLKNSTSVVNVFPENLQAELPVIAEIVSHENMNAVDSALSEMMGDAPACPTCGHITVRNGSCYKCLNCGESLGCS</sequence>
<dbReference type="EC" id="1.17.4.1" evidence="3 13"/>
<dbReference type="AlphaFoldDB" id="A0A2M7R960"/>
<feature type="domain" description="Ribonucleotide reductase large subunit C-terminal" evidence="15">
    <location>
        <begin position="745"/>
        <end position="856"/>
    </location>
</feature>
<dbReference type="PRINTS" id="PR01183">
    <property type="entry name" value="RIBORDTASEM1"/>
</dbReference>
<evidence type="ECO:0000259" key="16">
    <source>
        <dbReference type="Pfam" id="PF08471"/>
    </source>
</evidence>
<comment type="cofactor">
    <cofactor evidence="1 13">
        <name>adenosylcob(III)alamin</name>
        <dbReference type="ChEBI" id="CHEBI:18408"/>
    </cofactor>
</comment>
<feature type="compositionally biased region" description="Low complexity" evidence="14">
    <location>
        <begin position="879"/>
        <end position="889"/>
    </location>
</feature>
<evidence type="ECO:0000256" key="6">
    <source>
        <dbReference type="ARBA" id="ARBA00022634"/>
    </source>
</evidence>
<evidence type="ECO:0000256" key="1">
    <source>
        <dbReference type="ARBA" id="ARBA00001922"/>
    </source>
</evidence>
<dbReference type="NCBIfam" id="TIGR02504">
    <property type="entry name" value="NrdJ_Z"/>
    <property type="match status" value="1"/>
</dbReference>
<dbReference type="Gene3D" id="3.20.70.20">
    <property type="match status" value="2"/>
</dbReference>